<dbReference type="GO" id="GO:0016887">
    <property type="term" value="F:ATP hydrolysis activity"/>
    <property type="evidence" value="ECO:0007669"/>
    <property type="project" value="InterPro"/>
</dbReference>
<evidence type="ECO:0000259" key="9">
    <source>
        <dbReference type="PROSITE" id="PS50893"/>
    </source>
</evidence>
<name>A0AAQ3QW84_9BACT</name>
<keyword evidence="11" id="KW-1185">Reference proteome</keyword>
<keyword evidence="4" id="KW-0547">Nucleotide-binding</keyword>
<dbReference type="GO" id="GO:0140359">
    <property type="term" value="F:ABC-type transporter activity"/>
    <property type="evidence" value="ECO:0007669"/>
    <property type="project" value="InterPro"/>
</dbReference>
<dbReference type="KEGG" id="puo:RZN69_04850"/>
<feature type="transmembrane region" description="Helical" evidence="8">
    <location>
        <begin position="395"/>
        <end position="419"/>
    </location>
</feature>
<dbReference type="InterPro" id="IPR017871">
    <property type="entry name" value="ABC_transporter-like_CS"/>
</dbReference>
<keyword evidence="3 8" id="KW-0812">Transmembrane</keyword>
<dbReference type="PROSITE" id="PS00211">
    <property type="entry name" value="ABC_TRANSPORTER_1"/>
    <property type="match status" value="1"/>
</dbReference>
<dbReference type="InterPro" id="IPR013525">
    <property type="entry name" value="ABC2_TM"/>
</dbReference>
<dbReference type="PANTHER" id="PTHR48041">
    <property type="entry name" value="ABC TRANSPORTER G FAMILY MEMBER 28"/>
    <property type="match status" value="1"/>
</dbReference>
<dbReference type="InterPro" id="IPR003439">
    <property type="entry name" value="ABC_transporter-like_ATP-bd"/>
</dbReference>
<protein>
    <submittedName>
        <fullName evidence="10">ABC transporter ATP-binding protein/permease</fullName>
    </submittedName>
</protein>
<feature type="transmembrane region" description="Helical" evidence="8">
    <location>
        <begin position="431"/>
        <end position="455"/>
    </location>
</feature>
<dbReference type="Gene3D" id="3.40.50.300">
    <property type="entry name" value="P-loop containing nucleotide triphosphate hydrolases"/>
    <property type="match status" value="1"/>
</dbReference>
<comment type="subcellular location">
    <subcellularLocation>
        <location evidence="1">Membrane</location>
        <topology evidence="1">Multi-pass membrane protein</topology>
    </subcellularLocation>
</comment>
<feature type="transmembrane region" description="Helical" evidence="8">
    <location>
        <begin position="295"/>
        <end position="316"/>
    </location>
</feature>
<dbReference type="InterPro" id="IPR003593">
    <property type="entry name" value="AAA+_ATPase"/>
</dbReference>
<dbReference type="Pfam" id="PF01061">
    <property type="entry name" value="ABC2_membrane"/>
    <property type="match status" value="1"/>
</dbReference>
<dbReference type="EMBL" id="CP136920">
    <property type="protein sequence ID" value="WOO42408.1"/>
    <property type="molecule type" value="Genomic_DNA"/>
</dbReference>
<reference evidence="10 11" key="1">
    <citation type="submission" date="2023-10" db="EMBL/GenBank/DDBJ databases">
        <title>Rubellicoccus peritrichatus gen. nov., sp. nov., isolated from an algae of coral reef tank.</title>
        <authorList>
            <person name="Luo J."/>
        </authorList>
    </citation>
    <scope>NUCLEOTIDE SEQUENCE [LARGE SCALE GENOMIC DNA]</scope>
    <source>
        <strain evidence="10 11">CR14</strain>
    </source>
</reference>
<dbReference type="PROSITE" id="PS50893">
    <property type="entry name" value="ABC_TRANSPORTER_2"/>
    <property type="match status" value="1"/>
</dbReference>
<feature type="domain" description="ABC transporter" evidence="9">
    <location>
        <begin position="2"/>
        <end position="231"/>
    </location>
</feature>
<dbReference type="Proteomes" id="UP001304300">
    <property type="component" value="Chromosome"/>
</dbReference>
<keyword evidence="5 10" id="KW-0067">ATP-binding</keyword>
<keyword evidence="7 8" id="KW-0472">Membrane</keyword>
<gene>
    <name evidence="10" type="ORF">RZN69_04850</name>
</gene>
<keyword evidence="2" id="KW-0813">Transport</keyword>
<sequence>MFACNNLSVKTPDGTPILREAKAAFQPQALNAIIGPSGCGKTTLVKAMLGIIPATGDVTYGGQPVTSSEDLSGRVGFAPQFSIAQPKLTVAEAIGYTLALFVTGKDEQTRRLESILETIGLSEHREKRVESLSGGQLRRLGLGLELTLDPTCLVCDEVTSGLDPNSEDQILTLLDTLRQDHAKTFLCIIHNLAKLHYFECITVVNAGEVVFQGNLESLCQHFNIPDALHLYDRLTELGHAHWKAKWESVQKEDKVTEDRQANEPDSGEAVAFPSALSQFATLFQRRMVLFLRDRGYLALTLAITLGFPCLVVIFAWDGLPQIQSLALDRSNMGIFEELQQELAFQVEQISTAQLVTGLIMFQVILLTLMGANNGAREIAAERTLFEKERFSGLNYSAYALSKVIFVLMIAFIQGAWMTFFVKTICEFPGPWLGQITALCFVCGAMTLVSLGFSALFQSAEKASLLSIYLVGFQLPLSGVVLALPDALVWVCRPFITSYWGWAGYLTTMRDTRLFDAFRQQNTDWVASPALALFVLSLQGLVGLMMIWWGCNRKQWHT</sequence>
<dbReference type="RefSeq" id="WP_317834927.1">
    <property type="nucleotide sequence ID" value="NZ_CP136920.1"/>
</dbReference>
<evidence type="ECO:0000256" key="3">
    <source>
        <dbReference type="ARBA" id="ARBA00022692"/>
    </source>
</evidence>
<evidence type="ECO:0000313" key="10">
    <source>
        <dbReference type="EMBL" id="WOO42408.1"/>
    </source>
</evidence>
<dbReference type="GO" id="GO:0016020">
    <property type="term" value="C:membrane"/>
    <property type="evidence" value="ECO:0007669"/>
    <property type="project" value="UniProtKB-SubCell"/>
</dbReference>
<dbReference type="InterPro" id="IPR027417">
    <property type="entry name" value="P-loop_NTPase"/>
</dbReference>
<dbReference type="SUPFAM" id="SSF52540">
    <property type="entry name" value="P-loop containing nucleoside triphosphate hydrolases"/>
    <property type="match status" value="1"/>
</dbReference>
<evidence type="ECO:0000313" key="11">
    <source>
        <dbReference type="Proteomes" id="UP001304300"/>
    </source>
</evidence>
<proteinExistence type="predicted"/>
<evidence type="ECO:0000256" key="5">
    <source>
        <dbReference type="ARBA" id="ARBA00022840"/>
    </source>
</evidence>
<dbReference type="PANTHER" id="PTHR48041:SF139">
    <property type="entry name" value="PROTEIN SCARLET"/>
    <property type="match status" value="1"/>
</dbReference>
<accession>A0AAQ3QW84</accession>
<evidence type="ECO:0000256" key="7">
    <source>
        <dbReference type="ARBA" id="ARBA00023136"/>
    </source>
</evidence>
<evidence type="ECO:0000256" key="2">
    <source>
        <dbReference type="ARBA" id="ARBA00022448"/>
    </source>
</evidence>
<dbReference type="Pfam" id="PF00005">
    <property type="entry name" value="ABC_tran"/>
    <property type="match status" value="1"/>
</dbReference>
<organism evidence="10 11">
    <name type="scientific">Rubellicoccus peritrichatus</name>
    <dbReference type="NCBI Taxonomy" id="3080537"/>
    <lineage>
        <taxon>Bacteria</taxon>
        <taxon>Pseudomonadati</taxon>
        <taxon>Verrucomicrobiota</taxon>
        <taxon>Opitutia</taxon>
        <taxon>Puniceicoccales</taxon>
        <taxon>Cerasicoccaceae</taxon>
        <taxon>Rubellicoccus</taxon>
    </lineage>
</organism>
<dbReference type="AlphaFoldDB" id="A0AAQ3QW84"/>
<feature type="transmembrane region" description="Helical" evidence="8">
    <location>
        <begin position="467"/>
        <end position="490"/>
    </location>
</feature>
<dbReference type="InterPro" id="IPR050352">
    <property type="entry name" value="ABCG_transporters"/>
</dbReference>
<feature type="transmembrane region" description="Helical" evidence="8">
    <location>
        <begin position="529"/>
        <end position="550"/>
    </location>
</feature>
<dbReference type="SMART" id="SM00382">
    <property type="entry name" value="AAA"/>
    <property type="match status" value="1"/>
</dbReference>
<dbReference type="GO" id="GO:0005524">
    <property type="term" value="F:ATP binding"/>
    <property type="evidence" value="ECO:0007669"/>
    <property type="project" value="UniProtKB-KW"/>
</dbReference>
<evidence type="ECO:0000256" key="8">
    <source>
        <dbReference type="SAM" id="Phobius"/>
    </source>
</evidence>
<evidence type="ECO:0000256" key="4">
    <source>
        <dbReference type="ARBA" id="ARBA00022741"/>
    </source>
</evidence>
<evidence type="ECO:0000256" key="1">
    <source>
        <dbReference type="ARBA" id="ARBA00004141"/>
    </source>
</evidence>
<feature type="transmembrane region" description="Helical" evidence="8">
    <location>
        <begin position="354"/>
        <end position="375"/>
    </location>
</feature>
<evidence type="ECO:0000256" key="6">
    <source>
        <dbReference type="ARBA" id="ARBA00022989"/>
    </source>
</evidence>
<keyword evidence="6 8" id="KW-1133">Transmembrane helix</keyword>